<reference evidence="4" key="1">
    <citation type="submission" date="2013-04" db="EMBL/GenBank/DDBJ databases">
        <authorList>
            <person name="Qu J."/>
            <person name="Murali S.C."/>
            <person name="Bandaranaike D."/>
            <person name="Bellair M."/>
            <person name="Blankenburg K."/>
            <person name="Chao H."/>
            <person name="Dinh H."/>
            <person name="Doddapaneni H."/>
            <person name="Downs B."/>
            <person name="Dugan-Rocha S."/>
            <person name="Elkadiri S."/>
            <person name="Gnanaolivu R.D."/>
            <person name="Hernandez B."/>
            <person name="Javaid M."/>
            <person name="Jayaseelan J.C."/>
            <person name="Lee S."/>
            <person name="Li M."/>
            <person name="Ming W."/>
            <person name="Munidasa M."/>
            <person name="Muniz J."/>
            <person name="Nguyen L."/>
            <person name="Ongeri F."/>
            <person name="Osuji N."/>
            <person name="Pu L.-L."/>
            <person name="Puazo M."/>
            <person name="Qu C."/>
            <person name="Quiroz J."/>
            <person name="Raj R."/>
            <person name="Weissenberger G."/>
            <person name="Xin Y."/>
            <person name="Zou X."/>
            <person name="Han Y."/>
            <person name="Richards S."/>
            <person name="Worley K."/>
            <person name="Muzny D."/>
            <person name="Gibbs R."/>
        </authorList>
    </citation>
    <scope>NUCLEOTIDE SEQUENCE</scope>
    <source>
        <strain evidence="4">Sampled in the wild</strain>
    </source>
</reference>
<dbReference type="GO" id="GO:0008168">
    <property type="term" value="F:methyltransferase activity"/>
    <property type="evidence" value="ECO:0007669"/>
    <property type="project" value="UniProtKB-KW"/>
</dbReference>
<dbReference type="GO" id="GO:0032259">
    <property type="term" value="P:methylation"/>
    <property type="evidence" value="ECO:0007669"/>
    <property type="project" value="UniProtKB-KW"/>
</dbReference>
<gene>
    <name evidence="4" type="ORF">J437_LFUL013693</name>
</gene>
<dbReference type="AlphaFoldDB" id="A0A8K0KF16"/>
<comment type="caution">
    <text evidence="4">The sequence shown here is derived from an EMBL/GenBank/DDBJ whole genome shotgun (WGS) entry which is preliminary data.</text>
</comment>
<evidence type="ECO:0000256" key="3">
    <source>
        <dbReference type="ARBA" id="ARBA00022691"/>
    </source>
</evidence>
<keyword evidence="3" id="KW-0949">S-adenosyl-L-methionine</keyword>
<dbReference type="InterPro" id="IPR052097">
    <property type="entry name" value="SET-MYND_domain_protein"/>
</dbReference>
<proteinExistence type="predicted"/>
<dbReference type="Gene3D" id="6.10.140.2220">
    <property type="match status" value="1"/>
</dbReference>
<keyword evidence="1" id="KW-0489">Methyltransferase</keyword>
<accession>A0A8K0KF16</accession>
<evidence type="ECO:0000256" key="2">
    <source>
        <dbReference type="ARBA" id="ARBA00022679"/>
    </source>
</evidence>
<organism evidence="4 5">
    <name type="scientific">Ladona fulva</name>
    <name type="common">Scarce chaser dragonfly</name>
    <name type="synonym">Libellula fulva</name>
    <dbReference type="NCBI Taxonomy" id="123851"/>
    <lineage>
        <taxon>Eukaryota</taxon>
        <taxon>Metazoa</taxon>
        <taxon>Ecdysozoa</taxon>
        <taxon>Arthropoda</taxon>
        <taxon>Hexapoda</taxon>
        <taxon>Insecta</taxon>
        <taxon>Pterygota</taxon>
        <taxon>Palaeoptera</taxon>
        <taxon>Odonata</taxon>
        <taxon>Epiprocta</taxon>
        <taxon>Anisoptera</taxon>
        <taxon>Libelluloidea</taxon>
        <taxon>Libellulidae</taxon>
        <taxon>Ladona</taxon>
    </lineage>
</organism>
<dbReference type="Gene3D" id="1.10.220.160">
    <property type="match status" value="1"/>
</dbReference>
<dbReference type="SMART" id="SM00028">
    <property type="entry name" value="TPR"/>
    <property type="match status" value="2"/>
</dbReference>
<dbReference type="InterPro" id="IPR019734">
    <property type="entry name" value="TPR_rpt"/>
</dbReference>
<evidence type="ECO:0000256" key="1">
    <source>
        <dbReference type="ARBA" id="ARBA00022603"/>
    </source>
</evidence>
<dbReference type="Gene3D" id="1.25.40.10">
    <property type="entry name" value="Tetratricopeptide repeat domain"/>
    <property type="match status" value="1"/>
</dbReference>
<keyword evidence="2" id="KW-0808">Transferase</keyword>
<evidence type="ECO:0000313" key="5">
    <source>
        <dbReference type="Proteomes" id="UP000792457"/>
    </source>
</evidence>
<name>A0A8K0KF16_LADFU</name>
<dbReference type="InterPro" id="IPR011990">
    <property type="entry name" value="TPR-like_helical_dom_sf"/>
</dbReference>
<dbReference type="GO" id="GO:0005634">
    <property type="term" value="C:nucleus"/>
    <property type="evidence" value="ECO:0007669"/>
    <property type="project" value="TreeGrafter"/>
</dbReference>
<dbReference type="GO" id="GO:0005737">
    <property type="term" value="C:cytoplasm"/>
    <property type="evidence" value="ECO:0007669"/>
    <property type="project" value="TreeGrafter"/>
</dbReference>
<evidence type="ECO:0000313" key="4">
    <source>
        <dbReference type="EMBL" id="KAG8233024.1"/>
    </source>
</evidence>
<keyword evidence="5" id="KW-1185">Reference proteome</keyword>
<evidence type="ECO:0008006" key="6">
    <source>
        <dbReference type="Google" id="ProtNLM"/>
    </source>
</evidence>
<dbReference type="GO" id="GO:0042826">
    <property type="term" value="F:histone deacetylase binding"/>
    <property type="evidence" value="ECO:0007669"/>
    <property type="project" value="TreeGrafter"/>
</dbReference>
<dbReference type="InterPro" id="IPR046341">
    <property type="entry name" value="SET_dom_sf"/>
</dbReference>
<reference evidence="4" key="2">
    <citation type="submission" date="2017-10" db="EMBL/GenBank/DDBJ databases">
        <title>Ladona fulva Genome sequencing and assembly.</title>
        <authorList>
            <person name="Murali S."/>
            <person name="Richards S."/>
            <person name="Bandaranaike D."/>
            <person name="Bellair M."/>
            <person name="Blankenburg K."/>
            <person name="Chao H."/>
            <person name="Dinh H."/>
            <person name="Doddapaneni H."/>
            <person name="Dugan-Rocha S."/>
            <person name="Elkadiri S."/>
            <person name="Gnanaolivu R."/>
            <person name="Hernandez B."/>
            <person name="Skinner E."/>
            <person name="Javaid M."/>
            <person name="Lee S."/>
            <person name="Li M."/>
            <person name="Ming W."/>
            <person name="Munidasa M."/>
            <person name="Muniz J."/>
            <person name="Nguyen L."/>
            <person name="Hughes D."/>
            <person name="Osuji N."/>
            <person name="Pu L.-L."/>
            <person name="Puazo M."/>
            <person name="Qu C."/>
            <person name="Quiroz J."/>
            <person name="Raj R."/>
            <person name="Weissenberger G."/>
            <person name="Xin Y."/>
            <person name="Zou X."/>
            <person name="Han Y."/>
            <person name="Worley K."/>
            <person name="Muzny D."/>
            <person name="Gibbs R."/>
        </authorList>
    </citation>
    <scope>NUCLEOTIDE SEQUENCE</scope>
    <source>
        <strain evidence="4">Sampled in the wild</strain>
    </source>
</reference>
<dbReference type="Gene3D" id="2.170.270.10">
    <property type="entry name" value="SET domain"/>
    <property type="match status" value="1"/>
</dbReference>
<protein>
    <recommendedName>
        <fullName evidence="6">MYND-type domain-containing protein</fullName>
    </recommendedName>
</protein>
<dbReference type="EMBL" id="KZ308681">
    <property type="protein sequence ID" value="KAG8233024.1"/>
    <property type="molecule type" value="Genomic_DNA"/>
</dbReference>
<dbReference type="SUPFAM" id="SSF48452">
    <property type="entry name" value="TPR-like"/>
    <property type="match status" value="1"/>
</dbReference>
<dbReference type="PANTHER" id="PTHR46165:SF5">
    <property type="entry name" value="RE32936P"/>
    <property type="match status" value="1"/>
</dbReference>
<dbReference type="Proteomes" id="UP000792457">
    <property type="component" value="Unassembled WGS sequence"/>
</dbReference>
<sequence length="504" mass="55213">MDEMGGKEADRDPAYTALCSRLTLYSDREGFFKELASAVMTEVGEKTAAASALGIGRAFSSLQHDEERVRYVSALDSVSSLEPPALYRSKSAKEARMRREEGNAALKSGDLKKAMLLYSASQDMSEDDGLSLAYAFANRSAVLLQMNSLDFASRDASLALSNGYPSNKKHVLLERLGRIEEARGRPAEAIAAYEEALKTLGKKDKELEKTIKAAIEKCGKAKGRKKEKKANARIFPLNLNKLTNQWLSQLASVSSPELPHLTGGANELLPNAAKAVGIAESNEGQTGRYAVAMEDISAGDILVSEPPFASILSPERAGTHCHHCYARWECKYLIVSPLSFRLFAPVPCERCSGVAFCDVSCREAADSSYHSIECPIASTLIASGLSLLSRLALRLLTSQPLANQIQALDQYIADELSPDKLWTKSKEESSRFGGKYWTAKRRGGLRRKATSAPFADSAIQRPRDLRDLLRAQVSLQRMQDIVRRSGRLPHGVPLQPRLLPGNHK</sequence>
<dbReference type="OrthoDB" id="1028014at2759"/>
<feature type="non-terminal residue" evidence="4">
    <location>
        <position position="1"/>
    </location>
</feature>
<dbReference type="PANTHER" id="PTHR46165">
    <property type="entry name" value="SET AND MYND DOMAIN-CONTAINING PROTEIN 4"/>
    <property type="match status" value="1"/>
</dbReference>